<dbReference type="EMBL" id="SLWS01000002">
    <property type="protein sequence ID" value="TCO62272.1"/>
    <property type="molecule type" value="Genomic_DNA"/>
</dbReference>
<dbReference type="InterPro" id="IPR010982">
    <property type="entry name" value="Lambda_DNA-bd_dom_sf"/>
</dbReference>
<organism evidence="2 3">
    <name type="scientific">Actinocrispum wychmicini</name>
    <dbReference type="NCBI Taxonomy" id="1213861"/>
    <lineage>
        <taxon>Bacteria</taxon>
        <taxon>Bacillati</taxon>
        <taxon>Actinomycetota</taxon>
        <taxon>Actinomycetes</taxon>
        <taxon>Pseudonocardiales</taxon>
        <taxon>Pseudonocardiaceae</taxon>
        <taxon>Actinocrispum</taxon>
    </lineage>
</organism>
<dbReference type="RefSeq" id="WP_132113911.1">
    <property type="nucleotide sequence ID" value="NZ_SLWS01000002.1"/>
</dbReference>
<evidence type="ECO:0000313" key="2">
    <source>
        <dbReference type="EMBL" id="TCO62272.1"/>
    </source>
</evidence>
<feature type="domain" description="HTH cro/C1-type" evidence="1">
    <location>
        <begin position="12"/>
        <end position="84"/>
    </location>
</feature>
<dbReference type="Pfam" id="PF13560">
    <property type="entry name" value="HTH_31"/>
    <property type="match status" value="1"/>
</dbReference>
<name>A0A4R2JTG2_9PSEU</name>
<sequence>MPSVRRQELAAFLRTRRARLTPADLGLPAGAGRRTPGLRREEVALLSGVGLTWYTWLEQGRPINASVQILDAVARTLRLDHAERAHLYRLAEVPSLPEPAQDVPEVQEILDNLALPACVLNARYDVLAWNAPYAVLWARTLSAPLAERNILWQSFMIPPCCTPFAQDRELELRDMVSTFRAGYGRRTGDPDWTDLIGRLSLASKEFRDMWAAQDVRAPTSRVKVYRHASAGDFGLTVTGFDLADLRMTVYTPADDESRERVAWLLDHPDAPPADHTHP</sequence>
<proteinExistence type="predicted"/>
<comment type="caution">
    <text evidence="2">The sequence shown here is derived from an EMBL/GenBank/DDBJ whole genome shotgun (WGS) entry which is preliminary data.</text>
</comment>
<keyword evidence="3" id="KW-1185">Reference proteome</keyword>
<reference evidence="2 3" key="1">
    <citation type="submission" date="2019-03" db="EMBL/GenBank/DDBJ databases">
        <title>Genomic Encyclopedia of Type Strains, Phase IV (KMG-IV): sequencing the most valuable type-strain genomes for metagenomic binning, comparative biology and taxonomic classification.</title>
        <authorList>
            <person name="Goeker M."/>
        </authorList>
    </citation>
    <scope>NUCLEOTIDE SEQUENCE [LARGE SCALE GENOMIC DNA]</scope>
    <source>
        <strain evidence="2 3">DSM 45934</strain>
    </source>
</reference>
<dbReference type="OrthoDB" id="4790304at2"/>
<dbReference type="Pfam" id="PF17765">
    <property type="entry name" value="MLTR_LBD"/>
    <property type="match status" value="1"/>
</dbReference>
<dbReference type="Gene3D" id="1.10.260.40">
    <property type="entry name" value="lambda repressor-like DNA-binding domains"/>
    <property type="match status" value="1"/>
</dbReference>
<dbReference type="InterPro" id="IPR001387">
    <property type="entry name" value="Cro/C1-type_HTH"/>
</dbReference>
<dbReference type="SMART" id="SM00530">
    <property type="entry name" value="HTH_XRE"/>
    <property type="match status" value="1"/>
</dbReference>
<dbReference type="AlphaFoldDB" id="A0A4R2JTG2"/>
<dbReference type="SUPFAM" id="SSF47413">
    <property type="entry name" value="lambda repressor-like DNA-binding domains"/>
    <property type="match status" value="1"/>
</dbReference>
<dbReference type="GO" id="GO:0003677">
    <property type="term" value="F:DNA binding"/>
    <property type="evidence" value="ECO:0007669"/>
    <property type="project" value="InterPro"/>
</dbReference>
<dbReference type="PANTHER" id="PTHR35010">
    <property type="entry name" value="BLL4672 PROTEIN-RELATED"/>
    <property type="match status" value="1"/>
</dbReference>
<accession>A0A4R2JTG2</accession>
<gene>
    <name evidence="2" type="ORF">EV192_102409</name>
</gene>
<dbReference type="Proteomes" id="UP000295680">
    <property type="component" value="Unassembled WGS sequence"/>
</dbReference>
<protein>
    <submittedName>
        <fullName evidence="2">Helix-turn-helix protein</fullName>
    </submittedName>
</protein>
<evidence type="ECO:0000313" key="3">
    <source>
        <dbReference type="Proteomes" id="UP000295680"/>
    </source>
</evidence>
<dbReference type="Gene3D" id="3.30.450.180">
    <property type="match status" value="1"/>
</dbReference>
<evidence type="ECO:0000259" key="1">
    <source>
        <dbReference type="SMART" id="SM00530"/>
    </source>
</evidence>
<dbReference type="InterPro" id="IPR041413">
    <property type="entry name" value="MLTR_LBD"/>
</dbReference>
<dbReference type="PANTHER" id="PTHR35010:SF2">
    <property type="entry name" value="BLL4672 PROTEIN"/>
    <property type="match status" value="1"/>
</dbReference>
<dbReference type="CDD" id="cd00093">
    <property type="entry name" value="HTH_XRE"/>
    <property type="match status" value="1"/>
</dbReference>